<evidence type="ECO:0000313" key="5">
    <source>
        <dbReference type="Proteomes" id="UP001396898"/>
    </source>
</evidence>
<proteinExistence type="predicted"/>
<dbReference type="EMBL" id="JAQQWI010000018">
    <property type="protein sequence ID" value="KAK8000885.1"/>
    <property type="molecule type" value="Genomic_DNA"/>
</dbReference>
<feature type="compositionally biased region" description="Polar residues" evidence="2">
    <location>
        <begin position="207"/>
        <end position="219"/>
    </location>
</feature>
<organism evidence="4 5">
    <name type="scientific">Apiospora marii</name>
    <dbReference type="NCBI Taxonomy" id="335849"/>
    <lineage>
        <taxon>Eukaryota</taxon>
        <taxon>Fungi</taxon>
        <taxon>Dikarya</taxon>
        <taxon>Ascomycota</taxon>
        <taxon>Pezizomycotina</taxon>
        <taxon>Sordariomycetes</taxon>
        <taxon>Xylariomycetidae</taxon>
        <taxon>Amphisphaeriales</taxon>
        <taxon>Apiosporaceae</taxon>
        <taxon>Apiospora</taxon>
    </lineage>
</organism>
<dbReference type="PROSITE" id="PS00028">
    <property type="entry name" value="ZINC_FINGER_C2H2_1"/>
    <property type="match status" value="1"/>
</dbReference>
<dbReference type="Gene3D" id="3.30.160.60">
    <property type="entry name" value="Classic Zinc Finger"/>
    <property type="match status" value="1"/>
</dbReference>
<keyword evidence="5" id="KW-1185">Reference proteome</keyword>
<dbReference type="PROSITE" id="PS50157">
    <property type="entry name" value="ZINC_FINGER_C2H2_2"/>
    <property type="match status" value="1"/>
</dbReference>
<name>A0ABR1R5Y5_9PEZI</name>
<keyword evidence="1" id="KW-0862">Zinc</keyword>
<dbReference type="Pfam" id="PF00096">
    <property type="entry name" value="zf-C2H2"/>
    <property type="match status" value="1"/>
</dbReference>
<evidence type="ECO:0000313" key="4">
    <source>
        <dbReference type="EMBL" id="KAK8000885.1"/>
    </source>
</evidence>
<keyword evidence="1" id="KW-0479">Metal-binding</keyword>
<dbReference type="SMART" id="SM00355">
    <property type="entry name" value="ZnF_C2H2"/>
    <property type="match status" value="2"/>
</dbReference>
<feature type="compositionally biased region" description="Polar residues" evidence="2">
    <location>
        <begin position="1"/>
        <end position="10"/>
    </location>
</feature>
<evidence type="ECO:0000259" key="3">
    <source>
        <dbReference type="PROSITE" id="PS50157"/>
    </source>
</evidence>
<dbReference type="Proteomes" id="UP001396898">
    <property type="component" value="Unassembled WGS sequence"/>
</dbReference>
<evidence type="ECO:0000256" key="2">
    <source>
        <dbReference type="SAM" id="MobiDB-lite"/>
    </source>
</evidence>
<feature type="region of interest" description="Disordered" evidence="2">
    <location>
        <begin position="1"/>
        <end position="36"/>
    </location>
</feature>
<reference evidence="4 5" key="1">
    <citation type="submission" date="2023-01" db="EMBL/GenBank/DDBJ databases">
        <title>Analysis of 21 Apiospora genomes using comparative genomics revels a genus with tremendous synthesis potential of carbohydrate active enzymes and secondary metabolites.</title>
        <authorList>
            <person name="Sorensen T."/>
        </authorList>
    </citation>
    <scope>NUCLEOTIDE SEQUENCE [LARGE SCALE GENOMIC DNA]</scope>
    <source>
        <strain evidence="4 5">CBS 20057</strain>
    </source>
</reference>
<sequence length="339" mass="36712">MVFTGEQRSSVDSDENYDSELPALRDYTYGHYPDPNTQDSELFLGSIEPPTFNDAAFDDSGYYSFGGYGHDYSSTCSHQPPQQALEGNEPAPFAAISAGDPNFLGIGSNFVADPGFQVSEPPPIPEIEFSAAASSFGCNTSTGGLALDAGWNQSPYPNRSRDVYLATLGIPTSNGEADYGQRLLAPSFYQGSSSNPGGGGGEYDFPTPTTHAPSSSVGSKSRRQRNPPVPKKKHGCPDCPWSFSQPKGLRRHLESRHANASTKFYTCKCKYQTTQKSNYQRHLGSRSGGHCKEPDIRAVFTCKCGFAGFADVNDQFNHLGECDSVNGKAGRPPRDTEHR</sequence>
<feature type="compositionally biased region" description="Basic residues" evidence="2">
    <location>
        <begin position="220"/>
        <end position="234"/>
    </location>
</feature>
<keyword evidence="1" id="KW-0863">Zinc-finger</keyword>
<gene>
    <name evidence="4" type="ORF">PG991_013107</name>
</gene>
<accession>A0ABR1R5Y5</accession>
<feature type="region of interest" description="Disordered" evidence="2">
    <location>
        <begin position="188"/>
        <end position="239"/>
    </location>
</feature>
<evidence type="ECO:0000256" key="1">
    <source>
        <dbReference type="PROSITE-ProRule" id="PRU00042"/>
    </source>
</evidence>
<protein>
    <recommendedName>
        <fullName evidence="3">C2H2-type domain-containing protein</fullName>
    </recommendedName>
</protein>
<comment type="caution">
    <text evidence="4">The sequence shown here is derived from an EMBL/GenBank/DDBJ whole genome shotgun (WGS) entry which is preliminary data.</text>
</comment>
<dbReference type="InterPro" id="IPR013087">
    <property type="entry name" value="Znf_C2H2_type"/>
</dbReference>
<feature type="domain" description="C2H2-type" evidence="3">
    <location>
        <begin position="234"/>
        <end position="262"/>
    </location>
</feature>